<evidence type="ECO:0000256" key="5">
    <source>
        <dbReference type="ARBA" id="ARBA00022777"/>
    </source>
</evidence>
<accession>A0A0W1SN35</accession>
<gene>
    <name evidence="9" type="ORF">AUR66_13420</name>
</gene>
<dbReference type="PANTHER" id="PTHR43711:SF1">
    <property type="entry name" value="HISTIDINE KINASE 1"/>
    <property type="match status" value="1"/>
</dbReference>
<keyword evidence="10" id="KW-1185">Reference proteome</keyword>
<dbReference type="CDD" id="cd00130">
    <property type="entry name" value="PAS"/>
    <property type="match status" value="1"/>
</dbReference>
<dbReference type="SUPFAM" id="SSF47384">
    <property type="entry name" value="Homodimeric domain of signal transducing histidine kinase"/>
    <property type="match status" value="1"/>
</dbReference>
<name>A0A0W1SN35_9EURY</name>
<dbReference type="SMART" id="SM00388">
    <property type="entry name" value="HisKA"/>
    <property type="match status" value="1"/>
</dbReference>
<dbReference type="SUPFAM" id="SSF55785">
    <property type="entry name" value="PYP-like sensor domain (PAS domain)"/>
    <property type="match status" value="1"/>
</dbReference>
<keyword evidence="6" id="KW-0902">Two-component regulatory system</keyword>
<dbReference type="InterPro" id="IPR003594">
    <property type="entry name" value="HATPase_dom"/>
</dbReference>
<dbReference type="InterPro" id="IPR050736">
    <property type="entry name" value="Sensor_HK_Regulatory"/>
</dbReference>
<dbReference type="PROSITE" id="PS50112">
    <property type="entry name" value="PAS"/>
    <property type="match status" value="1"/>
</dbReference>
<evidence type="ECO:0000259" key="7">
    <source>
        <dbReference type="PROSITE" id="PS50109"/>
    </source>
</evidence>
<keyword evidence="4" id="KW-0808">Transferase</keyword>
<dbReference type="SUPFAM" id="SSF55874">
    <property type="entry name" value="ATPase domain of HSP90 chaperone/DNA topoisomerase II/histidine kinase"/>
    <property type="match status" value="1"/>
</dbReference>
<dbReference type="AlphaFoldDB" id="A0A0W1SN35"/>
<feature type="domain" description="PAS" evidence="8">
    <location>
        <begin position="1"/>
        <end position="70"/>
    </location>
</feature>
<dbReference type="SMART" id="SM00387">
    <property type="entry name" value="HATPase_c"/>
    <property type="match status" value="1"/>
</dbReference>
<comment type="caution">
    <text evidence="9">The sequence shown here is derived from an EMBL/GenBank/DDBJ whole genome shotgun (WGS) entry which is preliminary data.</text>
</comment>
<dbReference type="InterPro" id="IPR000014">
    <property type="entry name" value="PAS"/>
</dbReference>
<evidence type="ECO:0000313" key="10">
    <source>
        <dbReference type="Proteomes" id="UP000053157"/>
    </source>
</evidence>
<dbReference type="PANTHER" id="PTHR43711">
    <property type="entry name" value="TWO-COMPONENT HISTIDINE KINASE"/>
    <property type="match status" value="1"/>
</dbReference>
<dbReference type="CDD" id="cd00082">
    <property type="entry name" value="HisKA"/>
    <property type="match status" value="1"/>
</dbReference>
<dbReference type="GO" id="GO:0000155">
    <property type="term" value="F:phosphorelay sensor kinase activity"/>
    <property type="evidence" value="ECO:0007669"/>
    <property type="project" value="InterPro"/>
</dbReference>
<dbReference type="InterPro" id="IPR036890">
    <property type="entry name" value="HATPase_C_sf"/>
</dbReference>
<dbReference type="PROSITE" id="PS50109">
    <property type="entry name" value="HIS_KIN"/>
    <property type="match status" value="1"/>
</dbReference>
<sequence>MSDYHEIFEKMPDGVLLHEVGGGAIVETNEQFCSMLGYSREELLELDFDAIHLDEPPYTAERAEELIRQAAREEPRHFEWMTKTKSGAPLPVEVHLRETTIDGDVRVLAVVRDISERQRRQQELTLQNHRLEQFASIVSHDLRNPLSVAQGRLELAREECDSEHLDAVSRAHERMEALIRDLLVLAREGAEAMTVDSVELSAHAKLSWANVQSGDATLAVDDDQRSIRADPGRLEQLFENLFRNSVEHGGDVSVTVGLLDDGFYVEDDGPGIPQHVVQEVFEAGYSSVEDGTGIGLSIVMEIVTAHGWKIRVVESESGGARFEVTDVEFVS</sequence>
<dbReference type="PRINTS" id="PR00344">
    <property type="entry name" value="BCTRLSENSOR"/>
</dbReference>
<dbReference type="OrthoDB" id="8127at2157"/>
<evidence type="ECO:0000256" key="3">
    <source>
        <dbReference type="ARBA" id="ARBA00022553"/>
    </source>
</evidence>
<dbReference type="InterPro" id="IPR005467">
    <property type="entry name" value="His_kinase_dom"/>
</dbReference>
<dbReference type="RefSeq" id="WP_058572021.1">
    <property type="nucleotide sequence ID" value="NZ_LOPV01000160.1"/>
</dbReference>
<dbReference type="Pfam" id="PF00512">
    <property type="entry name" value="HisKA"/>
    <property type="match status" value="1"/>
</dbReference>
<dbReference type="SMART" id="SM00091">
    <property type="entry name" value="PAS"/>
    <property type="match status" value="1"/>
</dbReference>
<dbReference type="EC" id="2.7.13.3" evidence="2"/>
<evidence type="ECO:0000256" key="2">
    <source>
        <dbReference type="ARBA" id="ARBA00012438"/>
    </source>
</evidence>
<dbReference type="EMBL" id="LOPV01000160">
    <property type="protein sequence ID" value="KTG27726.1"/>
    <property type="molecule type" value="Genomic_DNA"/>
</dbReference>
<feature type="domain" description="Histidine kinase" evidence="7">
    <location>
        <begin position="137"/>
        <end position="325"/>
    </location>
</feature>
<evidence type="ECO:0000256" key="1">
    <source>
        <dbReference type="ARBA" id="ARBA00000085"/>
    </source>
</evidence>
<evidence type="ECO:0000259" key="8">
    <source>
        <dbReference type="PROSITE" id="PS50112"/>
    </source>
</evidence>
<dbReference type="Gene3D" id="3.30.450.20">
    <property type="entry name" value="PAS domain"/>
    <property type="match status" value="1"/>
</dbReference>
<dbReference type="InterPro" id="IPR004358">
    <property type="entry name" value="Sig_transdc_His_kin-like_C"/>
</dbReference>
<dbReference type="InterPro" id="IPR036097">
    <property type="entry name" value="HisK_dim/P_sf"/>
</dbReference>
<dbReference type="Gene3D" id="1.10.287.130">
    <property type="match status" value="1"/>
</dbReference>
<evidence type="ECO:0000256" key="4">
    <source>
        <dbReference type="ARBA" id="ARBA00022679"/>
    </source>
</evidence>
<dbReference type="Pfam" id="PF13426">
    <property type="entry name" value="PAS_9"/>
    <property type="match status" value="1"/>
</dbReference>
<protein>
    <recommendedName>
        <fullName evidence="2">histidine kinase</fullName>
        <ecNumber evidence="2">2.7.13.3</ecNumber>
    </recommendedName>
</protein>
<dbReference type="InterPro" id="IPR035965">
    <property type="entry name" value="PAS-like_dom_sf"/>
</dbReference>
<evidence type="ECO:0000256" key="6">
    <source>
        <dbReference type="ARBA" id="ARBA00023012"/>
    </source>
</evidence>
<comment type="catalytic activity">
    <reaction evidence="1">
        <text>ATP + protein L-histidine = ADP + protein N-phospho-L-histidine.</text>
        <dbReference type="EC" id="2.7.13.3"/>
    </reaction>
</comment>
<dbReference type="Gene3D" id="3.30.565.10">
    <property type="entry name" value="Histidine kinase-like ATPase, C-terminal domain"/>
    <property type="match status" value="1"/>
</dbReference>
<keyword evidence="5 9" id="KW-0418">Kinase</keyword>
<keyword evidence="3" id="KW-0597">Phosphoprotein</keyword>
<proteinExistence type="predicted"/>
<dbReference type="CDD" id="cd00075">
    <property type="entry name" value="HATPase"/>
    <property type="match status" value="1"/>
</dbReference>
<evidence type="ECO:0000313" key="9">
    <source>
        <dbReference type="EMBL" id="KTG27726.1"/>
    </source>
</evidence>
<dbReference type="InterPro" id="IPR003661">
    <property type="entry name" value="HisK_dim/P_dom"/>
</dbReference>
<dbReference type="Proteomes" id="UP000053157">
    <property type="component" value="Unassembled WGS sequence"/>
</dbReference>
<organism evidence="9 10">
    <name type="scientific">Haloferax profundi</name>
    <dbReference type="NCBI Taxonomy" id="1544718"/>
    <lineage>
        <taxon>Archaea</taxon>
        <taxon>Methanobacteriati</taxon>
        <taxon>Methanobacteriota</taxon>
        <taxon>Stenosarchaea group</taxon>
        <taxon>Halobacteria</taxon>
        <taxon>Halobacteriales</taxon>
        <taxon>Haloferacaceae</taxon>
        <taxon>Haloferax</taxon>
    </lineage>
</organism>
<dbReference type="NCBIfam" id="TIGR00229">
    <property type="entry name" value="sensory_box"/>
    <property type="match status" value="1"/>
</dbReference>
<reference evidence="9 10" key="1">
    <citation type="submission" date="2015-12" db="EMBL/GenBank/DDBJ databases">
        <title>Haloferax profundi sp. nov. isolated from the Discovery deep brine-seawater interface in the Red Sea.</title>
        <authorList>
            <person name="Zhang G."/>
            <person name="Stingl U."/>
            <person name="Rashid M."/>
        </authorList>
    </citation>
    <scope>NUCLEOTIDE SEQUENCE [LARGE SCALE GENOMIC DNA]</scope>
    <source>
        <strain evidence="9 10">SB29</strain>
    </source>
</reference>
<dbReference type="Pfam" id="PF02518">
    <property type="entry name" value="HATPase_c"/>
    <property type="match status" value="1"/>
</dbReference>